<accession>A0ACB5TCT7</accession>
<keyword evidence="2" id="KW-1185">Reference proteome</keyword>
<evidence type="ECO:0000313" key="1">
    <source>
        <dbReference type="EMBL" id="GME85854.1"/>
    </source>
</evidence>
<dbReference type="EMBL" id="BSXS01006667">
    <property type="protein sequence ID" value="GME85854.1"/>
    <property type="molecule type" value="Genomic_DNA"/>
</dbReference>
<proteinExistence type="predicted"/>
<comment type="caution">
    <text evidence="1">The sequence shown here is derived from an EMBL/GenBank/DDBJ whole genome shotgun (WGS) entry which is preliminary data.</text>
</comment>
<dbReference type="Proteomes" id="UP001165064">
    <property type="component" value="Unassembled WGS sequence"/>
</dbReference>
<protein>
    <submittedName>
        <fullName evidence="1">Unnamed protein product</fullName>
    </submittedName>
</protein>
<reference evidence="1" key="1">
    <citation type="submission" date="2023-04" db="EMBL/GenBank/DDBJ databases">
        <title>Ambrosiozyma monospora NBRC 10751.</title>
        <authorList>
            <person name="Ichikawa N."/>
            <person name="Sato H."/>
            <person name="Tonouchi N."/>
        </authorList>
    </citation>
    <scope>NUCLEOTIDE SEQUENCE</scope>
    <source>
        <strain evidence="1">NBRC 10751</strain>
    </source>
</reference>
<organism evidence="1 2">
    <name type="scientific">Ambrosiozyma monospora</name>
    <name type="common">Yeast</name>
    <name type="synonym">Endomycopsis monosporus</name>
    <dbReference type="NCBI Taxonomy" id="43982"/>
    <lineage>
        <taxon>Eukaryota</taxon>
        <taxon>Fungi</taxon>
        <taxon>Dikarya</taxon>
        <taxon>Ascomycota</taxon>
        <taxon>Saccharomycotina</taxon>
        <taxon>Pichiomycetes</taxon>
        <taxon>Pichiales</taxon>
        <taxon>Pichiaceae</taxon>
        <taxon>Ambrosiozyma</taxon>
    </lineage>
</organism>
<sequence length="576" mass="65339">MFVLLLILSVFNSIFSNNWLSFWITNKFAGRSSGFYIGLYIMFTFLGVIFLCFALGALVYGCITAAKTMNLQAANRLMHAPTSYTDTTPMGRILNRFTKDIDVLDNELPEQIYLFTYNITKIGGSLILCVIYLPWFAIVLPLCLSLMFFLSDYYQASAREIKRWEAIQRSVVYSQFNETLTGMGTIKGYGAENRFLVNSSVAIDKMNEAYLITLANQRWFGMTLCVLTTLLSLLISLLCCFRVFGISAAATGLLLSYVLTITGSLVMMFNAMTKLENEMNSVERVHYYASRLPQEAPYDIPERDPDPNWPQFGEISFENVFLKYRPGLPYVLKDLNITVKPGEKIGVCGRTGAGKSTIMLSLYRFIEPEGRILIDGVDISKIGLRTLRSKLTIIPQDPVLFSGTIRSNLDPFEQKCDDELWDALRRAHLIESNVLNKVKLQTKRDETMHKFHLNQTVEDDGTNFSLGEKQSLALARALVRSSRILILDEATSSVDYKTDEKIQGTIATEFAPCTVFCIAHRLKTIVNYDRILVMDKGEVVEFDSPWKLFSNTDGLFRSMCDQSRISSEDFEFNNEK</sequence>
<name>A0ACB5TCT7_AMBMO</name>
<evidence type="ECO:0000313" key="2">
    <source>
        <dbReference type="Proteomes" id="UP001165064"/>
    </source>
</evidence>
<gene>
    <name evidence="1" type="ORF">Amon02_000779000</name>
</gene>